<evidence type="ECO:0000259" key="5">
    <source>
        <dbReference type="PROSITE" id="PS50931"/>
    </source>
</evidence>
<dbReference type="Proteomes" id="UP000008229">
    <property type="component" value="Chromosome"/>
</dbReference>
<sequence length="349" mass="37218">MLQRRTEGRSTKLVTQPFDIRPSAEIAYVAGVPRSAESETQPFEPRHLAALVAVAKTGSFRVAGERLGYVQSAVSRQIATLEEVAGMRLVERARGANDVRLTQAGEVLMTHAEALLARQAAARADLVQLAQGERGAVRVGVLQGVGHRVLRSALTGYRRRRPGARVEASEFASDASLFALVEQGELDLGLAALPLVDGPFDRRNLARVKWVLATPASWRLPRHDGAVRLADLAGRPLIGRHEERSGPSLETCLRNAGAVANVVFRTDIDETMRGLVASGVGAALLPSFVADDDGAIAVAPLDDVALTQVLAIFWHSERMLSTAATEFRSIVCEVCGRIEPGDSGAAAAA</sequence>
<comment type="similarity">
    <text evidence="1">Belongs to the LysR transcriptional regulatory family.</text>
</comment>
<dbReference type="GO" id="GO:0003677">
    <property type="term" value="F:DNA binding"/>
    <property type="evidence" value="ECO:0007669"/>
    <property type="project" value="UniProtKB-KW"/>
</dbReference>
<dbReference type="InterPro" id="IPR036388">
    <property type="entry name" value="WH-like_DNA-bd_sf"/>
</dbReference>
<dbReference type="Pfam" id="PF03466">
    <property type="entry name" value="LysR_substrate"/>
    <property type="match status" value="1"/>
</dbReference>
<keyword evidence="4" id="KW-0804">Transcription</keyword>
<keyword evidence="7" id="KW-1185">Reference proteome</keyword>
<dbReference type="eggNOG" id="COG0583">
    <property type="taxonomic scope" value="Bacteria"/>
</dbReference>
<dbReference type="PANTHER" id="PTHR30419">
    <property type="entry name" value="HTH-TYPE TRANSCRIPTIONAL REGULATOR YBHD"/>
    <property type="match status" value="1"/>
</dbReference>
<dbReference type="HOGENOM" id="CLU_039613_6_0_11"/>
<dbReference type="PROSITE" id="PS50931">
    <property type="entry name" value="HTH_LYSR"/>
    <property type="match status" value="1"/>
</dbReference>
<dbReference type="GO" id="GO:0003700">
    <property type="term" value="F:DNA-binding transcription factor activity"/>
    <property type="evidence" value="ECO:0007669"/>
    <property type="project" value="InterPro"/>
</dbReference>
<dbReference type="SUPFAM" id="SSF46785">
    <property type="entry name" value="Winged helix' DNA-binding domain"/>
    <property type="match status" value="1"/>
</dbReference>
<evidence type="ECO:0000256" key="4">
    <source>
        <dbReference type="ARBA" id="ARBA00023163"/>
    </source>
</evidence>
<gene>
    <name evidence="6" type="ordered locus">Cwoe_1380</name>
</gene>
<dbReference type="SUPFAM" id="SSF53850">
    <property type="entry name" value="Periplasmic binding protein-like II"/>
    <property type="match status" value="1"/>
</dbReference>
<name>D3EYT5_CONWI</name>
<keyword evidence="2" id="KW-0805">Transcription regulation</keyword>
<feature type="domain" description="HTH lysR-type" evidence="5">
    <location>
        <begin position="43"/>
        <end position="102"/>
    </location>
</feature>
<dbReference type="STRING" id="469383.Cwoe_1380"/>
<organism evidence="6 7">
    <name type="scientific">Conexibacter woesei (strain DSM 14684 / CCUG 47730 / CIP 108061 / JCM 11494 / NBRC 100937 / ID131577)</name>
    <dbReference type="NCBI Taxonomy" id="469383"/>
    <lineage>
        <taxon>Bacteria</taxon>
        <taxon>Bacillati</taxon>
        <taxon>Actinomycetota</taxon>
        <taxon>Thermoleophilia</taxon>
        <taxon>Solirubrobacterales</taxon>
        <taxon>Conexibacteraceae</taxon>
        <taxon>Conexibacter</taxon>
    </lineage>
</organism>
<dbReference type="PANTHER" id="PTHR30419:SF8">
    <property type="entry name" value="NITROGEN ASSIMILATION TRANSCRIPTIONAL ACTIVATOR-RELATED"/>
    <property type="match status" value="1"/>
</dbReference>
<dbReference type="InterPro" id="IPR005119">
    <property type="entry name" value="LysR_subst-bd"/>
</dbReference>
<accession>D3EYT5</accession>
<dbReference type="Pfam" id="PF00126">
    <property type="entry name" value="HTH_1"/>
    <property type="match status" value="1"/>
</dbReference>
<dbReference type="CDD" id="cd05466">
    <property type="entry name" value="PBP2_LTTR_substrate"/>
    <property type="match status" value="1"/>
</dbReference>
<dbReference type="InterPro" id="IPR050950">
    <property type="entry name" value="HTH-type_LysR_regulators"/>
</dbReference>
<keyword evidence="3" id="KW-0238">DNA-binding</keyword>
<protein>
    <submittedName>
        <fullName evidence="6">Transcriptional regulator, LysR family</fullName>
    </submittedName>
</protein>
<proteinExistence type="inferred from homology"/>
<evidence type="ECO:0000256" key="2">
    <source>
        <dbReference type="ARBA" id="ARBA00023015"/>
    </source>
</evidence>
<evidence type="ECO:0000256" key="1">
    <source>
        <dbReference type="ARBA" id="ARBA00009437"/>
    </source>
</evidence>
<dbReference type="Gene3D" id="1.10.10.10">
    <property type="entry name" value="Winged helix-like DNA-binding domain superfamily/Winged helix DNA-binding domain"/>
    <property type="match status" value="1"/>
</dbReference>
<dbReference type="EMBL" id="CP001854">
    <property type="protein sequence ID" value="ADB49809.1"/>
    <property type="molecule type" value="Genomic_DNA"/>
</dbReference>
<reference evidence="7" key="2">
    <citation type="submission" date="2010-01" db="EMBL/GenBank/DDBJ databases">
        <title>The complete genome of Conexibacter woesei DSM 14684.</title>
        <authorList>
            <consortium name="US DOE Joint Genome Institute (JGI-PGF)"/>
            <person name="Lucas S."/>
            <person name="Copeland A."/>
            <person name="Lapidus A."/>
            <person name="Glavina del Rio T."/>
            <person name="Dalin E."/>
            <person name="Tice H."/>
            <person name="Bruce D."/>
            <person name="Goodwin L."/>
            <person name="Pitluck S."/>
            <person name="Kyrpides N."/>
            <person name="Mavromatis K."/>
            <person name="Ivanova N."/>
            <person name="Mikhailova N."/>
            <person name="Chertkov O."/>
            <person name="Brettin T."/>
            <person name="Detter J.C."/>
            <person name="Han C."/>
            <person name="Larimer F."/>
            <person name="Land M."/>
            <person name="Hauser L."/>
            <person name="Markowitz V."/>
            <person name="Cheng J.-F."/>
            <person name="Hugenholtz P."/>
            <person name="Woyke T."/>
            <person name="Wu D."/>
            <person name="Pukall R."/>
            <person name="Steenblock K."/>
            <person name="Schneider S."/>
            <person name="Klenk H.-P."/>
            <person name="Eisen J.A."/>
        </authorList>
    </citation>
    <scope>NUCLEOTIDE SEQUENCE [LARGE SCALE GENOMIC DNA]</scope>
    <source>
        <strain evidence="7">DSM 14684 / CIP 108061 / JCM 11494 / NBRC 100937 / ID131577</strain>
    </source>
</reference>
<dbReference type="InterPro" id="IPR036390">
    <property type="entry name" value="WH_DNA-bd_sf"/>
</dbReference>
<evidence type="ECO:0000256" key="3">
    <source>
        <dbReference type="ARBA" id="ARBA00023125"/>
    </source>
</evidence>
<dbReference type="AlphaFoldDB" id="D3EYT5"/>
<dbReference type="KEGG" id="cwo:Cwoe_1380"/>
<reference evidence="6 7" key="1">
    <citation type="journal article" date="2010" name="Stand. Genomic Sci.">
        <title>Complete genome sequence of Conexibacter woesei type strain (ID131577).</title>
        <authorList>
            <person name="Pukall R."/>
            <person name="Lapidus A."/>
            <person name="Glavina Del Rio T."/>
            <person name="Copeland A."/>
            <person name="Tice H."/>
            <person name="Cheng J.-F."/>
            <person name="Lucas S."/>
            <person name="Chen F."/>
            <person name="Nolan M."/>
            <person name="Bruce D."/>
            <person name="Goodwin L."/>
            <person name="Pitluck S."/>
            <person name="Mavromatis K."/>
            <person name="Ivanova N."/>
            <person name="Ovchinnikova G."/>
            <person name="Pati A."/>
            <person name="Chen A."/>
            <person name="Palaniappan K."/>
            <person name="Land M."/>
            <person name="Hauser L."/>
            <person name="Chang Y.-J."/>
            <person name="Jeffries C.D."/>
            <person name="Chain P."/>
            <person name="Meincke L."/>
            <person name="Sims D."/>
            <person name="Brettin T."/>
            <person name="Detter J.C."/>
            <person name="Rohde M."/>
            <person name="Goeker M."/>
            <person name="Bristow J."/>
            <person name="Eisen J.A."/>
            <person name="Markowitz V."/>
            <person name="Kyrpides N.C."/>
            <person name="Klenk H.-P."/>
            <person name="Hugenholtz P."/>
        </authorList>
    </citation>
    <scope>NUCLEOTIDE SEQUENCE [LARGE SCALE GENOMIC DNA]</scope>
    <source>
        <strain evidence="7">DSM 14684 / CIP 108061 / JCM 11494 / NBRC 100937 / ID131577</strain>
    </source>
</reference>
<dbReference type="InterPro" id="IPR000847">
    <property type="entry name" value="LysR_HTH_N"/>
</dbReference>
<evidence type="ECO:0000313" key="7">
    <source>
        <dbReference type="Proteomes" id="UP000008229"/>
    </source>
</evidence>
<evidence type="ECO:0000313" key="6">
    <source>
        <dbReference type="EMBL" id="ADB49809.1"/>
    </source>
</evidence>
<dbReference type="Gene3D" id="3.40.190.10">
    <property type="entry name" value="Periplasmic binding protein-like II"/>
    <property type="match status" value="2"/>
</dbReference>
<dbReference type="GO" id="GO:0005829">
    <property type="term" value="C:cytosol"/>
    <property type="evidence" value="ECO:0007669"/>
    <property type="project" value="TreeGrafter"/>
</dbReference>